<dbReference type="Pfam" id="PF13616">
    <property type="entry name" value="Rotamase_3"/>
    <property type="match status" value="1"/>
</dbReference>
<sequence length="716" mass="78619">MALINTLRKRMGKVVVGFVAFSMFAFILTDLFQSNSVLLGGNDTTIAEIAGKDISYEQFQAKVSELSYIFAINNQREPSSDEIETIRVQAWNALILDYAYKGQYDELGITVTNSEVVDMVQGNNIDPQIKQFFSDPNTGEFSRENVVSFLQQLNSAPAQQRASWLSFEDRLKPNRLVKKYENLLALTNYVTTAEAKSKYEAQGTNMSVDYFYVPFFSVADSLFTVSESEMKSYLSANSEQYQREESRSLNYVVFPIQPSADDSAFVKEEITRLREGLINSQNDSTFANMNSDGLSPFRSISDPGLLPVGLVGAEVGTVTEPTLVGDKYAISKLSDITEGDEAFVKARHILIEMDGNSESAKAEARGKANDIISQLKKGADFAELAAINSADKSNANNGGDLGWFGENGNFVQPFKDAVFAHRGTGLLPNPVETSFGYHIIQIDEPKTKTVYKVATIEKELFESDATLNEIYRQADLLSANSSDAASLAENAKEAGLSVRSASAIGKNDSRVGVLTDARNIVLWLYNEASVNKVSDVKEFDDQYVVAVMTARQPKGTATLAQVENEIRTKVLNEKKAKYIKDKIAGLSAADFEGMKAEYGDKARTGSADLTLNSNSFPSVGFAPEAVGVAFSLDEGEKTAPFETSNGVLVVSATAKSTPEPLDEYVSYKTQVATERQGRKTVIANFPLSFTPVFVSQSLDNAIKEFAEIEDNRYKFF</sequence>
<dbReference type="SUPFAM" id="SSF54534">
    <property type="entry name" value="FKBP-like"/>
    <property type="match status" value="1"/>
</dbReference>
<reference evidence="14 15" key="1">
    <citation type="journal article" date="2013" name="Int. J. Syst. Evol. Microbiol.">
        <title>Marinoscillum luteum sp. nov., isolated from marine sediment.</title>
        <authorList>
            <person name="Cha I.T."/>
            <person name="Park S.J."/>
            <person name="Kim S.J."/>
            <person name="Kim J.G."/>
            <person name="Jung M.Y."/>
            <person name="Shin K.S."/>
            <person name="Kwon K.K."/>
            <person name="Yang S.H."/>
            <person name="Seo Y.S."/>
            <person name="Rhee S.K."/>
        </authorList>
    </citation>
    <scope>NUCLEOTIDE SEQUENCE [LARGE SCALE GENOMIC DNA]</scope>
    <source>
        <strain evidence="14 15">KCTC 23939</strain>
    </source>
</reference>
<keyword evidence="4 12" id="KW-0812">Transmembrane</keyword>
<evidence type="ECO:0000256" key="10">
    <source>
        <dbReference type="ARBA" id="ARBA00042775"/>
    </source>
</evidence>
<evidence type="ECO:0000256" key="12">
    <source>
        <dbReference type="SAM" id="Phobius"/>
    </source>
</evidence>
<evidence type="ECO:0000256" key="1">
    <source>
        <dbReference type="ARBA" id="ARBA00004382"/>
    </source>
</evidence>
<keyword evidence="6 12" id="KW-0472">Membrane</keyword>
<evidence type="ECO:0000256" key="4">
    <source>
        <dbReference type="ARBA" id="ARBA00022692"/>
    </source>
</evidence>
<proteinExistence type="inferred from homology"/>
<comment type="subcellular location">
    <subcellularLocation>
        <location evidence="1">Cell inner membrane</location>
        <topology evidence="1">Single-pass type II membrane protein</topology>
        <orientation evidence="1">Periplasmic side</orientation>
    </subcellularLocation>
</comment>
<dbReference type="SUPFAM" id="SSF109998">
    <property type="entry name" value="Triger factor/SurA peptide-binding domain-like"/>
    <property type="match status" value="1"/>
</dbReference>
<dbReference type="PROSITE" id="PS50198">
    <property type="entry name" value="PPIC_PPIASE_2"/>
    <property type="match status" value="1"/>
</dbReference>
<evidence type="ECO:0000256" key="11">
    <source>
        <dbReference type="PROSITE-ProRule" id="PRU00278"/>
    </source>
</evidence>
<dbReference type="GO" id="GO:0003755">
    <property type="term" value="F:peptidyl-prolyl cis-trans isomerase activity"/>
    <property type="evidence" value="ECO:0007669"/>
    <property type="project" value="UniProtKB-EC"/>
</dbReference>
<comment type="caution">
    <text evidence="14">The sequence shown here is derived from an EMBL/GenBank/DDBJ whole genome shotgun (WGS) entry which is preliminary data.</text>
</comment>
<feature type="transmembrane region" description="Helical" evidence="12">
    <location>
        <begin position="12"/>
        <end position="32"/>
    </location>
</feature>
<feature type="domain" description="PpiC" evidence="13">
    <location>
        <begin position="341"/>
        <end position="444"/>
    </location>
</feature>
<dbReference type="Gene3D" id="3.10.50.40">
    <property type="match status" value="1"/>
</dbReference>
<dbReference type="PANTHER" id="PTHR47529:SF1">
    <property type="entry name" value="PERIPLASMIC CHAPERONE PPID"/>
    <property type="match status" value="1"/>
</dbReference>
<keyword evidence="11" id="KW-0697">Rotamase</keyword>
<dbReference type="Pfam" id="PF13623">
    <property type="entry name" value="SurA_N_2"/>
    <property type="match status" value="1"/>
</dbReference>
<dbReference type="InterPro" id="IPR046357">
    <property type="entry name" value="PPIase_dom_sf"/>
</dbReference>
<protein>
    <recommendedName>
        <fullName evidence="9">Periplasmic chaperone PpiD</fullName>
    </recommendedName>
    <alternativeName>
        <fullName evidence="10">Periplasmic folding chaperone</fullName>
    </alternativeName>
</protein>
<keyword evidence="11 14" id="KW-0413">Isomerase</keyword>
<dbReference type="PANTHER" id="PTHR47529">
    <property type="entry name" value="PEPTIDYL-PROLYL CIS-TRANS ISOMERASE D"/>
    <property type="match status" value="1"/>
</dbReference>
<evidence type="ECO:0000256" key="5">
    <source>
        <dbReference type="ARBA" id="ARBA00022989"/>
    </source>
</evidence>
<dbReference type="Proteomes" id="UP001610063">
    <property type="component" value="Unassembled WGS sequence"/>
</dbReference>
<dbReference type="RefSeq" id="WP_395417440.1">
    <property type="nucleotide sequence ID" value="NZ_JBIPKE010000016.1"/>
</dbReference>
<evidence type="ECO:0000256" key="3">
    <source>
        <dbReference type="ARBA" id="ARBA00022519"/>
    </source>
</evidence>
<evidence type="ECO:0000256" key="9">
    <source>
        <dbReference type="ARBA" id="ARBA00040743"/>
    </source>
</evidence>
<evidence type="ECO:0000256" key="2">
    <source>
        <dbReference type="ARBA" id="ARBA00022475"/>
    </source>
</evidence>
<organism evidence="14 15">
    <name type="scientific">Marinoscillum luteum</name>
    <dbReference type="NCBI Taxonomy" id="861051"/>
    <lineage>
        <taxon>Bacteria</taxon>
        <taxon>Pseudomonadati</taxon>
        <taxon>Bacteroidota</taxon>
        <taxon>Cytophagia</taxon>
        <taxon>Cytophagales</taxon>
        <taxon>Reichenbachiellaceae</taxon>
        <taxon>Marinoscillum</taxon>
    </lineage>
</organism>
<evidence type="ECO:0000313" key="14">
    <source>
        <dbReference type="EMBL" id="MFH6983937.1"/>
    </source>
</evidence>
<dbReference type="EMBL" id="JBIPKE010000016">
    <property type="protein sequence ID" value="MFH6983937.1"/>
    <property type="molecule type" value="Genomic_DNA"/>
</dbReference>
<keyword evidence="2" id="KW-1003">Cell membrane</keyword>
<keyword evidence="15" id="KW-1185">Reference proteome</keyword>
<evidence type="ECO:0000313" key="15">
    <source>
        <dbReference type="Proteomes" id="UP001610063"/>
    </source>
</evidence>
<gene>
    <name evidence="14" type="ORF">ACHKAR_10815</name>
</gene>
<keyword evidence="3" id="KW-0997">Cell inner membrane</keyword>
<dbReference type="InterPro" id="IPR052029">
    <property type="entry name" value="PpiD_chaperone"/>
</dbReference>
<evidence type="ECO:0000256" key="7">
    <source>
        <dbReference type="ARBA" id="ARBA00023186"/>
    </source>
</evidence>
<dbReference type="InterPro" id="IPR000297">
    <property type="entry name" value="PPIase_PpiC"/>
</dbReference>
<keyword evidence="7" id="KW-0143">Chaperone</keyword>
<comment type="similarity">
    <text evidence="8">Belongs to the PpiD chaperone family.</text>
</comment>
<name>A0ABW7N8W8_9BACT</name>
<evidence type="ECO:0000256" key="6">
    <source>
        <dbReference type="ARBA" id="ARBA00023136"/>
    </source>
</evidence>
<evidence type="ECO:0000256" key="8">
    <source>
        <dbReference type="ARBA" id="ARBA00038408"/>
    </source>
</evidence>
<dbReference type="InterPro" id="IPR023058">
    <property type="entry name" value="PPIase_PpiC_CS"/>
</dbReference>
<evidence type="ECO:0000259" key="13">
    <source>
        <dbReference type="PROSITE" id="PS50198"/>
    </source>
</evidence>
<dbReference type="InterPro" id="IPR027304">
    <property type="entry name" value="Trigger_fact/SurA_dom_sf"/>
</dbReference>
<accession>A0ABW7N8W8</accession>
<dbReference type="PROSITE" id="PS01096">
    <property type="entry name" value="PPIC_PPIASE_1"/>
    <property type="match status" value="1"/>
</dbReference>
<keyword evidence="5 12" id="KW-1133">Transmembrane helix</keyword>